<keyword evidence="1" id="KW-0645">Protease</keyword>
<dbReference type="SUPFAM" id="SSF53474">
    <property type="entry name" value="alpha/beta-Hydrolases"/>
    <property type="match status" value="1"/>
</dbReference>
<accession>T1CK48</accession>
<dbReference type="EMBL" id="AUZX01005326">
    <property type="protein sequence ID" value="EQD68340.1"/>
    <property type="molecule type" value="Genomic_DNA"/>
</dbReference>
<comment type="caution">
    <text evidence="1">The sequence shown here is derived from an EMBL/GenBank/DDBJ whole genome shotgun (WGS) entry which is preliminary data.</text>
</comment>
<dbReference type="InterPro" id="IPR029058">
    <property type="entry name" value="AB_hydrolase_fold"/>
</dbReference>
<dbReference type="GO" id="GO:0004180">
    <property type="term" value="F:carboxypeptidase activity"/>
    <property type="evidence" value="ECO:0007669"/>
    <property type="project" value="UniProtKB-KW"/>
</dbReference>
<dbReference type="AlphaFoldDB" id="T1CK48"/>
<name>T1CK48_9ZZZZ</name>
<feature type="non-terminal residue" evidence="1">
    <location>
        <position position="1"/>
    </location>
</feature>
<sequence length="154" mass="17337">TQSDTRFTGPSMSPLSDSAVYDPQGAAISSACVSAFNAYAHSLLHYGKGMRYLPENPLWRTWNFSHQAPGVSFSFPQALNVMPDPANAMKYDPDLNVMLNGGYFDLATPFYEGIYEMKHLPMPRKLQANIQYHYYMSGHMIYVHVPALKQLHAN</sequence>
<reference evidence="1" key="2">
    <citation type="journal article" date="2014" name="ISME J.">
        <title>Microbial stratification in low pH oxic and suboxic macroscopic growths along an acid mine drainage.</title>
        <authorList>
            <person name="Mendez-Garcia C."/>
            <person name="Mesa V."/>
            <person name="Sprenger R.R."/>
            <person name="Richter M."/>
            <person name="Diez M.S."/>
            <person name="Solano J."/>
            <person name="Bargiela R."/>
            <person name="Golyshina O.V."/>
            <person name="Manteca A."/>
            <person name="Ramos J.L."/>
            <person name="Gallego J.R."/>
            <person name="Llorente I."/>
            <person name="Martins Dos Santos V.A."/>
            <person name="Jensen O.N."/>
            <person name="Pelaez A.I."/>
            <person name="Sanchez J."/>
            <person name="Ferrer M."/>
        </authorList>
    </citation>
    <scope>NUCLEOTIDE SEQUENCE</scope>
</reference>
<keyword evidence="1" id="KW-0378">Hydrolase</keyword>
<keyword evidence="1" id="KW-0121">Carboxypeptidase</keyword>
<gene>
    <name evidence="1" type="ORF">B1A_07393</name>
</gene>
<protein>
    <submittedName>
        <fullName evidence="1">Peptidase S10 serine carboxypeptidase</fullName>
    </submittedName>
</protein>
<organism evidence="1">
    <name type="scientific">mine drainage metagenome</name>
    <dbReference type="NCBI Taxonomy" id="410659"/>
    <lineage>
        <taxon>unclassified sequences</taxon>
        <taxon>metagenomes</taxon>
        <taxon>ecological metagenomes</taxon>
    </lineage>
</organism>
<reference evidence="1" key="1">
    <citation type="submission" date="2013-08" db="EMBL/GenBank/DDBJ databases">
        <authorList>
            <person name="Mendez C."/>
            <person name="Richter M."/>
            <person name="Ferrer M."/>
            <person name="Sanchez J."/>
        </authorList>
    </citation>
    <scope>NUCLEOTIDE SEQUENCE</scope>
</reference>
<feature type="non-terminal residue" evidence="1">
    <location>
        <position position="154"/>
    </location>
</feature>
<proteinExistence type="predicted"/>
<evidence type="ECO:0000313" key="1">
    <source>
        <dbReference type="EMBL" id="EQD68340.1"/>
    </source>
</evidence>